<dbReference type="Proteomes" id="UP000009131">
    <property type="component" value="Unassembled WGS sequence"/>
</dbReference>
<dbReference type="RefSeq" id="XP_014568745.1">
    <property type="nucleotide sequence ID" value="XM_014713259.1"/>
</dbReference>
<proteinExistence type="predicted"/>
<name>G7E8P8_MIXOS</name>
<reference evidence="2 3" key="2">
    <citation type="journal article" date="2012" name="Open Biol.">
        <title>Characteristics of nucleosomes and linker DNA regions on the genome of the basidiomycete Mixia osmundae revealed by mono- and dinucleosome mapping.</title>
        <authorList>
            <person name="Nishida H."/>
            <person name="Kondo S."/>
            <person name="Matsumoto T."/>
            <person name="Suzuki Y."/>
            <person name="Yoshikawa H."/>
            <person name="Taylor T.D."/>
            <person name="Sugiyama J."/>
        </authorList>
    </citation>
    <scope>NUCLEOTIDE SEQUENCE [LARGE SCALE GENOMIC DNA]</scope>
    <source>
        <strain evidence="3">CBS 9802 / IAM 14324 / JCM 22182 / KY 12970</strain>
    </source>
</reference>
<feature type="compositionally biased region" description="Basic and acidic residues" evidence="1">
    <location>
        <begin position="325"/>
        <end position="335"/>
    </location>
</feature>
<evidence type="ECO:0000256" key="1">
    <source>
        <dbReference type="SAM" id="MobiDB-lite"/>
    </source>
</evidence>
<feature type="compositionally biased region" description="Basic and acidic residues" evidence="1">
    <location>
        <begin position="12"/>
        <end position="37"/>
    </location>
</feature>
<feature type="region of interest" description="Disordered" evidence="1">
    <location>
        <begin position="179"/>
        <end position="209"/>
    </location>
</feature>
<dbReference type="InParanoid" id="G7E8P8"/>
<dbReference type="AlphaFoldDB" id="G7E8P8"/>
<feature type="region of interest" description="Disordered" evidence="1">
    <location>
        <begin position="235"/>
        <end position="342"/>
    </location>
</feature>
<keyword evidence="3" id="KW-1185">Reference proteome</keyword>
<protein>
    <submittedName>
        <fullName evidence="2">Uncharacterized protein</fullName>
    </submittedName>
</protein>
<reference evidence="2 3" key="1">
    <citation type="journal article" date="2011" name="J. Gen. Appl. Microbiol.">
        <title>Draft genome sequencing of the enigmatic basidiomycete Mixia osmundae.</title>
        <authorList>
            <person name="Nishida H."/>
            <person name="Nagatsuka Y."/>
            <person name="Sugiyama J."/>
        </authorList>
    </citation>
    <scope>NUCLEOTIDE SEQUENCE [LARGE SCALE GENOMIC DNA]</scope>
    <source>
        <strain evidence="3">CBS 9802 / IAM 14324 / JCM 22182 / KY 12970</strain>
    </source>
</reference>
<accession>G7E8P8</accession>
<feature type="region of interest" description="Disordered" evidence="1">
    <location>
        <begin position="1"/>
        <end position="58"/>
    </location>
</feature>
<evidence type="ECO:0000313" key="3">
    <source>
        <dbReference type="Proteomes" id="UP000009131"/>
    </source>
</evidence>
<evidence type="ECO:0000313" key="2">
    <source>
        <dbReference type="EMBL" id="GAA99516.1"/>
    </source>
</evidence>
<gene>
    <name evidence="2" type="primary">Mo06217</name>
    <name evidence="2" type="ORF">E5Q_06217</name>
</gene>
<organism evidence="2 3">
    <name type="scientific">Mixia osmundae (strain CBS 9802 / IAM 14324 / JCM 22182 / KY 12970)</name>
    <dbReference type="NCBI Taxonomy" id="764103"/>
    <lineage>
        <taxon>Eukaryota</taxon>
        <taxon>Fungi</taxon>
        <taxon>Dikarya</taxon>
        <taxon>Basidiomycota</taxon>
        <taxon>Pucciniomycotina</taxon>
        <taxon>Mixiomycetes</taxon>
        <taxon>Mixiales</taxon>
        <taxon>Mixiaceae</taxon>
        <taxon>Mixia</taxon>
    </lineage>
</organism>
<dbReference type="HOGENOM" id="CLU_811554_0_0_1"/>
<dbReference type="EMBL" id="BABT02000220">
    <property type="protein sequence ID" value="GAA99516.1"/>
    <property type="molecule type" value="Genomic_DNA"/>
</dbReference>
<sequence length="342" mass="37630">MAQRQRHQLQLRRAEAKCQDTRRAPRRRELDSGERARQPSHRPVAAGQAAPRCPYKIMSHSDDGLGDMLGNADSPLRRAYIQRSVQIEEAMSRCRQIATNIRELIAFIDDLDNARVQLMADVRKEQEDLRYAVHDFRKFMTPLLDGVPGESDRVRVRTTPVTMGPGLHQAEVDVHDGRADASEAELQQPVAESVSKQNADESTHVDGGAHLAHDTSEKAFPNDSLRLATNPEPALTSAASIGSAQPLPRLPQGERLRSSSAEPDAARQLRKNSGIPAVLKPVTNVLKDCNKRSGDDTTATGSELKKTKTQTREFSFTSGRSASAKGDKGKSKATDEECLNQE</sequence>
<feature type="compositionally biased region" description="Basic residues" evidence="1">
    <location>
        <begin position="1"/>
        <end position="10"/>
    </location>
</feature>
<comment type="caution">
    <text evidence="2">The sequence shown here is derived from an EMBL/GenBank/DDBJ whole genome shotgun (WGS) entry which is preliminary data.</text>
</comment>